<dbReference type="InterPro" id="IPR008258">
    <property type="entry name" value="Transglycosylase_SLT_dom_1"/>
</dbReference>
<feature type="signal peptide" evidence="4">
    <location>
        <begin position="1"/>
        <end position="18"/>
    </location>
</feature>
<dbReference type="Gene3D" id="1.10.530.10">
    <property type="match status" value="1"/>
</dbReference>
<reference evidence="6" key="1">
    <citation type="submission" date="2020-01" db="EMBL/GenBank/DDBJ databases">
        <authorList>
            <person name="Rat A."/>
        </authorList>
    </citation>
    <scope>NUCLEOTIDE SEQUENCE</scope>
    <source>
        <strain evidence="6">LMG 31231</strain>
    </source>
</reference>
<gene>
    <name evidence="6" type="ORF">GXW76_16190</name>
</gene>
<dbReference type="CDD" id="cd13401">
    <property type="entry name" value="Slt70-like"/>
    <property type="match status" value="1"/>
</dbReference>
<dbReference type="EMBL" id="JAAEDM010000048">
    <property type="protein sequence ID" value="MBR0672720.1"/>
    <property type="molecule type" value="Genomic_DNA"/>
</dbReference>
<dbReference type="AlphaFoldDB" id="A0A9X9WZZ1"/>
<dbReference type="SUPFAM" id="SSF48435">
    <property type="entry name" value="Bacterial muramidases"/>
    <property type="match status" value="1"/>
</dbReference>
<keyword evidence="7" id="KW-1185">Reference proteome</keyword>
<comment type="caution">
    <text evidence="6">The sequence shown here is derived from an EMBL/GenBank/DDBJ whole genome shotgun (WGS) entry which is preliminary data.</text>
</comment>
<evidence type="ECO:0000313" key="6">
    <source>
        <dbReference type="EMBL" id="MBR0672720.1"/>
    </source>
</evidence>
<dbReference type="PANTHER" id="PTHR37423">
    <property type="entry name" value="SOLUBLE LYTIC MUREIN TRANSGLYCOSYLASE-RELATED"/>
    <property type="match status" value="1"/>
</dbReference>
<accession>A0A9X9WZZ1</accession>
<reference evidence="6" key="2">
    <citation type="journal article" date="2021" name="Syst. Appl. Microbiol.">
        <title>Roseomonas hellenica sp. nov., isolated from roots of wild-growing Alkanna tinctoria.</title>
        <authorList>
            <person name="Rat A."/>
            <person name="Naranjo H.D."/>
            <person name="Lebbe L."/>
            <person name="Cnockaert M."/>
            <person name="Krigas N."/>
            <person name="Grigoriadou K."/>
            <person name="Maloupa E."/>
            <person name="Willems A."/>
        </authorList>
    </citation>
    <scope>NUCLEOTIDE SEQUENCE</scope>
    <source>
        <strain evidence="6">LMG 31231</strain>
    </source>
</reference>
<sequence length="651" mass="70607">MRRLLLLASLLAPIPAAAQPWAPEGARVAGRQALAAASGQRWGEAESFATAADPLAAKIVLWMRLSNRAAPASAPELVNFLAENPDWPLPDTLARRAEAALATEADDALALRHFGRNPARTVAGALRHAEALDRAGRAQDARAVVRRGWTEAPGDALAEESMLLRFGSLLAEDDHWRRFDRLAFARDFAGAGRAAQRLSGARRASADIRLALAREDESALAARPADIGSAYEAARLLRRRDRDQEAAAAWAAAEPLQRDLEPDAARAVWVERQVLSRKLLRLGMEREAYRTAAAHGQSAAGEPRQEGEFLAGFIALRRLNDPVAAERHFTALGQDSRSVITRARGAYWQGRALTARGDTRAAQGRYAAAAELPVAFYGQLGALALGEDEARLSARVARAAAPPVTPPRAADFTARELARAVLTLADLGDTRRARIFLLRLEDLANDGTDRMLAARLANHIGRPDHAVWIARRAGADGDILLPEGWPSPYRPPVTSPEPAFINAITRQESNFDTEAVSGANARGLMQLLPSTATLVARRLGVPFQPVQLTASPEVNMRLGAGYLEQMLDRYGGALPLAAAAYNAGPGRVDQWLGTYGDPRGADVDMIDWIEQIPFTETRNYVQRVIENVVVYRAQDPGAAAREHPLAQYLRR</sequence>
<dbReference type="Gene3D" id="1.25.20.10">
    <property type="entry name" value="Bacterial muramidases"/>
    <property type="match status" value="1"/>
</dbReference>
<dbReference type="GO" id="GO:0042597">
    <property type="term" value="C:periplasmic space"/>
    <property type="evidence" value="ECO:0007669"/>
    <property type="project" value="InterPro"/>
</dbReference>
<name>A0A9X9WZZ1_9PROT</name>
<keyword evidence="3 4" id="KW-0732">Signal</keyword>
<evidence type="ECO:0000259" key="5">
    <source>
        <dbReference type="Pfam" id="PF01464"/>
    </source>
</evidence>
<evidence type="ECO:0000256" key="3">
    <source>
        <dbReference type="ARBA" id="ARBA00022729"/>
    </source>
</evidence>
<dbReference type="RefSeq" id="WP_211863137.1">
    <property type="nucleotide sequence ID" value="NZ_JAAEDM010000048.1"/>
</dbReference>
<dbReference type="Pfam" id="PF01464">
    <property type="entry name" value="SLT"/>
    <property type="match status" value="1"/>
</dbReference>
<dbReference type="GO" id="GO:0004553">
    <property type="term" value="F:hydrolase activity, hydrolyzing O-glycosyl compounds"/>
    <property type="evidence" value="ECO:0007669"/>
    <property type="project" value="InterPro"/>
</dbReference>
<comment type="similarity">
    <text evidence="1">Belongs to the transglycosylase Slt family.</text>
</comment>
<feature type="chain" id="PRO_5041000136" evidence="4">
    <location>
        <begin position="19"/>
        <end position="651"/>
    </location>
</feature>
<feature type="domain" description="Transglycosylase SLT" evidence="5">
    <location>
        <begin position="497"/>
        <end position="597"/>
    </location>
</feature>
<protein>
    <submittedName>
        <fullName evidence="6">Lytic transglycosylase domain-containing protein</fullName>
    </submittedName>
</protein>
<dbReference type="Proteomes" id="UP001138751">
    <property type="component" value="Unassembled WGS sequence"/>
</dbReference>
<evidence type="ECO:0000256" key="4">
    <source>
        <dbReference type="SAM" id="SignalP"/>
    </source>
</evidence>
<dbReference type="SUPFAM" id="SSF53955">
    <property type="entry name" value="Lysozyme-like"/>
    <property type="match status" value="1"/>
</dbReference>
<proteinExistence type="inferred from homology"/>
<dbReference type="PANTHER" id="PTHR37423:SF2">
    <property type="entry name" value="MEMBRANE-BOUND LYTIC MUREIN TRANSGLYCOSYLASE C"/>
    <property type="match status" value="1"/>
</dbReference>
<evidence type="ECO:0000313" key="7">
    <source>
        <dbReference type="Proteomes" id="UP001138751"/>
    </source>
</evidence>
<evidence type="ECO:0000256" key="2">
    <source>
        <dbReference type="ARBA" id="ARBA00009387"/>
    </source>
</evidence>
<organism evidence="6 7">
    <name type="scientific">Neoroseomonas soli</name>
    <dbReference type="NCBI Taxonomy" id="1081025"/>
    <lineage>
        <taxon>Bacteria</taxon>
        <taxon>Pseudomonadati</taxon>
        <taxon>Pseudomonadota</taxon>
        <taxon>Alphaproteobacteria</taxon>
        <taxon>Acetobacterales</taxon>
        <taxon>Acetobacteraceae</taxon>
        <taxon>Neoroseomonas</taxon>
    </lineage>
</organism>
<dbReference type="InterPro" id="IPR008939">
    <property type="entry name" value="Lytic_TGlycosylase_superhlx_U"/>
</dbReference>
<comment type="similarity">
    <text evidence="2">Belongs to the virb1 family.</text>
</comment>
<dbReference type="InterPro" id="IPR023346">
    <property type="entry name" value="Lysozyme-like_dom_sf"/>
</dbReference>
<evidence type="ECO:0000256" key="1">
    <source>
        <dbReference type="ARBA" id="ARBA00007734"/>
    </source>
</evidence>